<organism evidence="1 2">
    <name type="scientific">Mycolicibacter arupensis</name>
    <dbReference type="NCBI Taxonomy" id="342002"/>
    <lineage>
        <taxon>Bacteria</taxon>
        <taxon>Bacillati</taxon>
        <taxon>Actinomycetota</taxon>
        <taxon>Actinomycetes</taxon>
        <taxon>Mycobacteriales</taxon>
        <taxon>Mycobacteriaceae</taxon>
        <taxon>Mycolicibacter</taxon>
    </lineage>
</organism>
<name>A0A0F5MW03_9MYCO</name>
<reference evidence="2" key="1">
    <citation type="submission" date="2015-04" db="EMBL/GenBank/DDBJ databases">
        <title>Genome sequence of Mycobacterium arupense GUC1.</title>
        <authorList>
            <person name="Greninger A.L."/>
            <person name="Cunningham G."/>
            <person name="Chiu C.Y."/>
            <person name="Miller S."/>
        </authorList>
    </citation>
    <scope>NUCLEOTIDE SEQUENCE [LARGE SCALE GENOMIC DNA]</scope>
    <source>
        <strain evidence="2">GUC1</strain>
    </source>
</reference>
<comment type="caution">
    <text evidence="1">The sequence shown here is derived from an EMBL/GenBank/DDBJ whole genome shotgun (WGS) entry which is preliminary data.</text>
</comment>
<gene>
    <name evidence="1" type="ORF">WR43_12915</name>
</gene>
<dbReference type="AlphaFoldDB" id="A0A0F5MW03"/>
<dbReference type="RefSeq" id="WP_046189996.1">
    <property type="nucleotide sequence ID" value="NZ_LASW02000046.1"/>
</dbReference>
<accession>A0A0F5MW03</accession>
<dbReference type="Proteomes" id="UP000034416">
    <property type="component" value="Unassembled WGS sequence"/>
</dbReference>
<evidence type="ECO:0000313" key="2">
    <source>
        <dbReference type="Proteomes" id="UP000034416"/>
    </source>
</evidence>
<evidence type="ECO:0000313" key="1">
    <source>
        <dbReference type="EMBL" id="KKB98779.1"/>
    </source>
</evidence>
<sequence length="62" mass="6373">MTAVKHAALTLVSGAVADDPALEVVSDAAGRMRVKVAWVCSNSRRAVAAEESVGRLPGVRAV</sequence>
<proteinExistence type="predicted"/>
<dbReference type="PATRIC" id="fig|342002.3.peg.2978"/>
<protein>
    <submittedName>
        <fullName evidence="1">Uncharacterized protein</fullName>
    </submittedName>
</protein>
<feature type="non-terminal residue" evidence="1">
    <location>
        <position position="62"/>
    </location>
</feature>
<dbReference type="EMBL" id="LASW01000057">
    <property type="protein sequence ID" value="KKB98779.1"/>
    <property type="molecule type" value="Genomic_DNA"/>
</dbReference>